<dbReference type="EMBL" id="CP039381">
    <property type="protein sequence ID" value="QCT06571.1"/>
    <property type="molecule type" value="Genomic_DNA"/>
</dbReference>
<dbReference type="RefSeq" id="WP_138156633.1">
    <property type="nucleotide sequence ID" value="NZ_CP039381.1"/>
</dbReference>
<dbReference type="SUPFAM" id="SSF53383">
    <property type="entry name" value="PLP-dependent transferases"/>
    <property type="match status" value="1"/>
</dbReference>
<dbReference type="InterPro" id="IPR015421">
    <property type="entry name" value="PyrdxlP-dep_Trfase_major"/>
</dbReference>
<dbReference type="AlphaFoldDB" id="A0A4P8XU80"/>
<keyword evidence="5" id="KW-1185">Reference proteome</keyword>
<name>A0A4P8XU80_9FIRM</name>
<dbReference type="InterPro" id="IPR000653">
    <property type="entry name" value="DegT/StrS_aminotransferase"/>
</dbReference>
<dbReference type="GO" id="GO:0000271">
    <property type="term" value="P:polysaccharide biosynthetic process"/>
    <property type="evidence" value="ECO:0007669"/>
    <property type="project" value="TreeGrafter"/>
</dbReference>
<keyword evidence="4" id="KW-0808">Transferase</keyword>
<keyword evidence="4" id="KW-0032">Aminotransferase</keyword>
<dbReference type="FunFam" id="3.40.640.10:FF:000077">
    <property type="entry name" value="Spore coat polysaccharide biosynthesis protein spsC"/>
    <property type="match status" value="1"/>
</dbReference>
<dbReference type="Gene3D" id="3.90.1150.10">
    <property type="entry name" value="Aspartate Aminotransferase, domain 1"/>
    <property type="match status" value="1"/>
</dbReference>
<dbReference type="KEGG" id="ruj:E5Z56_03985"/>
<dbReference type="Proteomes" id="UP000301475">
    <property type="component" value="Chromosome"/>
</dbReference>
<evidence type="ECO:0000313" key="5">
    <source>
        <dbReference type="Proteomes" id="UP000301475"/>
    </source>
</evidence>
<reference evidence="4 5" key="1">
    <citation type="submission" date="2019-04" db="EMBL/GenBank/DDBJ databases">
        <authorList>
            <person name="Embree M."/>
            <person name="Gaffney J.R."/>
        </authorList>
    </citation>
    <scope>NUCLEOTIDE SEQUENCE [LARGE SCALE GENOMIC DNA]</scope>
    <source>
        <strain evidence="4 5">JE7A12</strain>
    </source>
</reference>
<dbReference type="GO" id="GO:0030170">
    <property type="term" value="F:pyridoxal phosphate binding"/>
    <property type="evidence" value="ECO:0007669"/>
    <property type="project" value="TreeGrafter"/>
</dbReference>
<dbReference type="Pfam" id="PF01041">
    <property type="entry name" value="DegT_DnrJ_EryC1"/>
    <property type="match status" value="1"/>
</dbReference>
<dbReference type="PIRSF" id="PIRSF000390">
    <property type="entry name" value="PLP_StrS"/>
    <property type="match status" value="1"/>
</dbReference>
<feature type="modified residue" description="N6-(pyridoxal phosphate)lysine" evidence="2">
    <location>
        <position position="197"/>
    </location>
</feature>
<evidence type="ECO:0000313" key="4">
    <source>
        <dbReference type="EMBL" id="QCT06571.1"/>
    </source>
</evidence>
<evidence type="ECO:0000256" key="1">
    <source>
        <dbReference type="PIRSR" id="PIRSR000390-1"/>
    </source>
</evidence>
<dbReference type="GO" id="GO:0008483">
    <property type="term" value="F:transaminase activity"/>
    <property type="evidence" value="ECO:0007669"/>
    <property type="project" value="UniProtKB-KW"/>
</dbReference>
<dbReference type="PANTHER" id="PTHR30244:SF34">
    <property type="entry name" value="DTDP-4-AMINO-4,6-DIDEOXYGALACTOSE TRANSAMINASE"/>
    <property type="match status" value="1"/>
</dbReference>
<organism evidence="4 5">
    <name type="scientific">Ruminococcus bovis</name>
    <dbReference type="NCBI Taxonomy" id="2564099"/>
    <lineage>
        <taxon>Bacteria</taxon>
        <taxon>Bacillati</taxon>
        <taxon>Bacillota</taxon>
        <taxon>Clostridia</taxon>
        <taxon>Eubacteriales</taxon>
        <taxon>Oscillospiraceae</taxon>
        <taxon>Ruminococcus</taxon>
    </lineage>
</organism>
<evidence type="ECO:0000256" key="2">
    <source>
        <dbReference type="PIRSR" id="PIRSR000390-2"/>
    </source>
</evidence>
<keyword evidence="2 3" id="KW-0663">Pyridoxal phosphate</keyword>
<comment type="similarity">
    <text evidence="3">Belongs to the DegT/DnrJ/EryC1 family.</text>
</comment>
<accession>A0A4P8XU80</accession>
<protein>
    <submittedName>
        <fullName evidence="4">DegT/DnrJ/EryC1/StrS family aminotransferase</fullName>
    </submittedName>
</protein>
<dbReference type="InterPro" id="IPR015424">
    <property type="entry name" value="PyrdxlP-dep_Trfase"/>
</dbReference>
<dbReference type="CDD" id="cd00616">
    <property type="entry name" value="AHBA_syn"/>
    <property type="match status" value="1"/>
</dbReference>
<evidence type="ECO:0000256" key="3">
    <source>
        <dbReference type="RuleBase" id="RU004508"/>
    </source>
</evidence>
<feature type="active site" description="Proton acceptor" evidence="1">
    <location>
        <position position="197"/>
    </location>
</feature>
<proteinExistence type="inferred from homology"/>
<gene>
    <name evidence="4" type="ORF">E5Z56_03985</name>
</gene>
<dbReference type="Gene3D" id="3.40.640.10">
    <property type="entry name" value="Type I PLP-dependent aspartate aminotransferase-like (Major domain)"/>
    <property type="match status" value="1"/>
</dbReference>
<dbReference type="FunFam" id="3.90.1150.10:FF:000092">
    <property type="entry name" value="Capsular polysaccharide biosynthesis protein"/>
    <property type="match status" value="1"/>
</dbReference>
<sequence length="405" mass="45478">MRNIPFSPPDITQTEIDAVVEVLKSGWITTGPKTKAFEKGVANWCNTDIAVCLNSQTACAEMTLRILGVGPGDEVIVPAYTYTASASVICHVGATPVMIDCKENSFEMDYNKMANAITEKTKVIIPVDLAGVMCDYDTIFDIVESKKDLFRPNSPIQDAFGRIIVMADGAHAFGAMRNGKKCGSVADFTNFSFHAVKNMTTAEGGAVTWRNHKGIDNEALYKQYMLLSLHGQTKDAFAKNHGTSWEYDVVDTQYKCNMPDVLGALGLAQLSRYNEILDKRHKMIDMYNEAFKDMNLQVLNHHDKNSRSSGHLYFVRFLGKGAEFRNKFYHKMADNGVMCNVHFKPLPMLTAYKVKGFDITDYPNAYNMHKNQLTLPMNSKMSFDDAQYVIDTFKKVYEELTAEEN</sequence>
<dbReference type="InterPro" id="IPR015422">
    <property type="entry name" value="PyrdxlP-dep_Trfase_small"/>
</dbReference>
<dbReference type="OrthoDB" id="9810913at2"/>
<dbReference type="PANTHER" id="PTHR30244">
    <property type="entry name" value="TRANSAMINASE"/>
    <property type="match status" value="1"/>
</dbReference>